<dbReference type="EMBL" id="JACASF010000023">
    <property type="protein sequence ID" value="KAF6400110.1"/>
    <property type="molecule type" value="Genomic_DNA"/>
</dbReference>
<evidence type="ECO:0000313" key="1">
    <source>
        <dbReference type="EMBL" id="KAF6400110.1"/>
    </source>
</evidence>
<organism evidence="1 2">
    <name type="scientific">Molossus molossus</name>
    <name type="common">Pallas' mastiff bat</name>
    <name type="synonym">Vespertilio molossus</name>
    <dbReference type="NCBI Taxonomy" id="27622"/>
    <lineage>
        <taxon>Eukaryota</taxon>
        <taxon>Metazoa</taxon>
        <taxon>Chordata</taxon>
        <taxon>Craniata</taxon>
        <taxon>Vertebrata</taxon>
        <taxon>Euteleostomi</taxon>
        <taxon>Mammalia</taxon>
        <taxon>Eutheria</taxon>
        <taxon>Laurasiatheria</taxon>
        <taxon>Chiroptera</taxon>
        <taxon>Yangochiroptera</taxon>
        <taxon>Molossidae</taxon>
        <taxon>Molossus</taxon>
    </lineage>
</organism>
<comment type="caution">
    <text evidence="1">The sequence shown here is derived from an EMBL/GenBank/DDBJ whole genome shotgun (WGS) entry which is preliminary data.</text>
</comment>
<evidence type="ECO:0000313" key="2">
    <source>
        <dbReference type="Proteomes" id="UP000550707"/>
    </source>
</evidence>
<protein>
    <submittedName>
        <fullName evidence="1">Translin associated factor X</fullName>
    </submittedName>
</protein>
<proteinExistence type="predicted"/>
<gene>
    <name evidence="1" type="ORF">HJG59_018884</name>
</gene>
<accession>A0A7J8BP95</accession>
<dbReference type="AlphaFoldDB" id="A0A7J8BP95"/>
<reference evidence="1 2" key="1">
    <citation type="journal article" date="2020" name="Nature">
        <title>Six reference-quality genomes reveal evolution of bat adaptations.</title>
        <authorList>
            <person name="Jebb D."/>
            <person name="Huang Z."/>
            <person name="Pippel M."/>
            <person name="Hughes G.M."/>
            <person name="Lavrichenko K."/>
            <person name="Devanna P."/>
            <person name="Winkler S."/>
            <person name="Jermiin L.S."/>
            <person name="Skirmuntt E.C."/>
            <person name="Katzourakis A."/>
            <person name="Burkitt-Gray L."/>
            <person name="Ray D.A."/>
            <person name="Sullivan K.A.M."/>
            <person name="Roscito J.G."/>
            <person name="Kirilenko B.M."/>
            <person name="Davalos L.M."/>
            <person name="Corthals A.P."/>
            <person name="Power M.L."/>
            <person name="Jones G."/>
            <person name="Ransome R.D."/>
            <person name="Dechmann D.K.N."/>
            <person name="Locatelli A.G."/>
            <person name="Puechmaille S.J."/>
            <person name="Fedrigo O."/>
            <person name="Jarvis E.D."/>
            <person name="Hiller M."/>
            <person name="Vernes S.C."/>
            <person name="Myers E.W."/>
            <person name="Teeling E.C."/>
        </authorList>
    </citation>
    <scope>NUCLEOTIDE SEQUENCE [LARGE SCALE GENOMIC DNA]</scope>
    <source>
        <strain evidence="1">MMolMol1</strain>
        <tissue evidence="1">Muscle</tissue>
    </source>
</reference>
<keyword evidence="2" id="KW-1185">Reference proteome</keyword>
<dbReference type="Proteomes" id="UP000550707">
    <property type="component" value="Unassembled WGS sequence"/>
</dbReference>
<sequence length="71" mass="8693">MVSDKRYCRWPRSSQEKTCISSTEPLRQDYRNMWKPSLFNTLSKHDHLSVWMKSINNWYLQQKTMGQKIRL</sequence>
<name>A0A7J8BP95_MOLMO</name>